<evidence type="ECO:0000313" key="1">
    <source>
        <dbReference type="EMBL" id="EON76163.1"/>
    </source>
</evidence>
<name>R7ZQ37_9BACT</name>
<protein>
    <submittedName>
        <fullName evidence="1">Uncharacterized protein</fullName>
    </submittedName>
</protein>
<organism evidence="1 2">
    <name type="scientific">Lunatimonas lonarensis</name>
    <dbReference type="NCBI Taxonomy" id="1232681"/>
    <lineage>
        <taxon>Bacteria</taxon>
        <taxon>Pseudomonadati</taxon>
        <taxon>Bacteroidota</taxon>
        <taxon>Cytophagia</taxon>
        <taxon>Cytophagales</taxon>
        <taxon>Cyclobacteriaceae</taxon>
    </lineage>
</organism>
<evidence type="ECO:0000313" key="2">
    <source>
        <dbReference type="Proteomes" id="UP000013909"/>
    </source>
</evidence>
<gene>
    <name evidence="1" type="ORF">ADIS_3291</name>
</gene>
<keyword evidence="2" id="KW-1185">Reference proteome</keyword>
<accession>R7ZQ37</accession>
<dbReference type="Proteomes" id="UP000013909">
    <property type="component" value="Unassembled WGS sequence"/>
</dbReference>
<proteinExistence type="predicted"/>
<comment type="caution">
    <text evidence="1">The sequence shown here is derived from an EMBL/GenBank/DDBJ whole genome shotgun (WGS) entry which is preliminary data.</text>
</comment>
<dbReference type="EMBL" id="AQHR01000088">
    <property type="protein sequence ID" value="EON76163.1"/>
    <property type="molecule type" value="Genomic_DNA"/>
</dbReference>
<reference evidence="1 2" key="1">
    <citation type="submission" date="2013-02" db="EMBL/GenBank/DDBJ databases">
        <title>A novel strain isolated from Lonar lake, Maharashtra, India.</title>
        <authorList>
            <person name="Singh A."/>
        </authorList>
    </citation>
    <scope>NUCLEOTIDE SEQUENCE [LARGE SCALE GENOMIC DNA]</scope>
    <source>
        <strain evidence="1 2">AK24</strain>
    </source>
</reference>
<dbReference type="AlphaFoldDB" id="R7ZQ37"/>
<dbReference type="STRING" id="1232681.ADIS_3291"/>
<sequence length="37" mass="4097">MAEKSSFYSGIAGVRKGVGLQVRQFSAYLCIFRSLLI</sequence>